<dbReference type="GO" id="GO:0009294">
    <property type="term" value="P:DNA-mediated transformation"/>
    <property type="evidence" value="ECO:0007669"/>
    <property type="project" value="InterPro"/>
</dbReference>
<gene>
    <name evidence="4" type="primary">dprA</name>
    <name evidence="4" type="ORF">P0Y48_04830</name>
</gene>
<proteinExistence type="inferred from homology"/>
<comment type="similarity">
    <text evidence="1">Belongs to the DprA/Smf family.</text>
</comment>
<dbReference type="Gene3D" id="1.10.10.10">
    <property type="entry name" value="Winged helix-like DNA-binding domain superfamily/Winged helix DNA-binding domain"/>
    <property type="match status" value="1"/>
</dbReference>
<dbReference type="InterPro" id="IPR036388">
    <property type="entry name" value="WH-like_DNA-bd_sf"/>
</dbReference>
<evidence type="ECO:0000259" key="3">
    <source>
        <dbReference type="Pfam" id="PF17782"/>
    </source>
</evidence>
<dbReference type="SUPFAM" id="SSF102405">
    <property type="entry name" value="MCP/YpsA-like"/>
    <property type="match status" value="1"/>
</dbReference>
<feature type="domain" description="DprA winged helix" evidence="3">
    <location>
        <begin position="298"/>
        <end position="354"/>
    </location>
</feature>
<evidence type="ECO:0000313" key="5">
    <source>
        <dbReference type="Proteomes" id="UP001213972"/>
    </source>
</evidence>
<dbReference type="Pfam" id="PF17782">
    <property type="entry name" value="WHD_DprA"/>
    <property type="match status" value="1"/>
</dbReference>
<accession>A0AAJ5W383</accession>
<dbReference type="AlphaFoldDB" id="A0AAJ5W383"/>
<dbReference type="InterPro" id="IPR057666">
    <property type="entry name" value="DrpA_SLOG"/>
</dbReference>
<evidence type="ECO:0000259" key="2">
    <source>
        <dbReference type="Pfam" id="PF02481"/>
    </source>
</evidence>
<protein>
    <submittedName>
        <fullName evidence="4">DNA-processing protein DprA</fullName>
    </submittedName>
</protein>
<dbReference type="InterPro" id="IPR041614">
    <property type="entry name" value="DprA_WH"/>
</dbReference>
<dbReference type="NCBIfam" id="TIGR00732">
    <property type="entry name" value="dprA"/>
    <property type="match status" value="1"/>
</dbReference>
<name>A0AAJ5W383_9MICO</name>
<reference evidence="4" key="1">
    <citation type="submission" date="2023-03" db="EMBL/GenBank/DDBJ databases">
        <title>Andean soil-derived lignocellulolytic bacterial consortium as a source of novel taxa and putative plastic-active enzymes.</title>
        <authorList>
            <person name="Diaz-Garcia L."/>
            <person name="Chuvochina M."/>
            <person name="Feuerriegel G."/>
            <person name="Bunk B."/>
            <person name="Sproer C."/>
            <person name="Streit W.R."/>
            <person name="Rodriguez L.M."/>
            <person name="Overmann J."/>
            <person name="Jimenez D.J."/>
        </authorList>
    </citation>
    <scope>NUCLEOTIDE SEQUENCE</scope>
    <source>
        <strain evidence="4">MAG 4610</strain>
    </source>
</reference>
<dbReference type="InterPro" id="IPR003488">
    <property type="entry name" value="DprA"/>
</dbReference>
<sequence>MIWSALTEPGDAVAGALIASSGPRRALEVLGSSDAAPLISAQAEVDSQTAAVSLERWRARQGDAPAASAAARRSQVHVLTPEQEGWPEGLRDLGPHSPHCLWFRGDARVLSPGRSSVALVGARAATAYGQDVVTQLAGELAADGAVIVSGGAYGIDGMAHRAALTVGGATVAWLAGGVDRPYPEGNRQLLESIPQRGGAVVAEAPCGSAPTKWRFLARNRLIAAASAATVVVEAGWRSGSINTAGHAAALGRPLGAVPGPVTSAASAGCHRLLREYAAECVTSASDVRELWGDVGREETTSSEGRTDDATRVLDALSSRVDRDIAEVVRRCGLSADRCAAVLGLLALEGRAERRTQGWRAVRR</sequence>
<evidence type="ECO:0000256" key="1">
    <source>
        <dbReference type="ARBA" id="ARBA00006525"/>
    </source>
</evidence>
<dbReference type="Pfam" id="PF02481">
    <property type="entry name" value="DNA_processg_A"/>
    <property type="match status" value="1"/>
</dbReference>
<feature type="domain" description="Smf/DprA SLOG" evidence="2">
    <location>
        <begin position="78"/>
        <end position="289"/>
    </location>
</feature>
<dbReference type="Gene3D" id="3.40.50.450">
    <property type="match status" value="1"/>
</dbReference>
<organism evidence="4 5">
    <name type="scientific">Candidatus Microbacterium phytovorans</name>
    <dbReference type="NCBI Taxonomy" id="3121374"/>
    <lineage>
        <taxon>Bacteria</taxon>
        <taxon>Bacillati</taxon>
        <taxon>Actinomycetota</taxon>
        <taxon>Actinomycetes</taxon>
        <taxon>Micrococcales</taxon>
        <taxon>Microbacteriaceae</taxon>
        <taxon>Microbacterium</taxon>
    </lineage>
</organism>
<dbReference type="PANTHER" id="PTHR43022:SF1">
    <property type="entry name" value="PROTEIN SMF"/>
    <property type="match status" value="1"/>
</dbReference>
<dbReference type="PANTHER" id="PTHR43022">
    <property type="entry name" value="PROTEIN SMF"/>
    <property type="match status" value="1"/>
</dbReference>
<evidence type="ECO:0000313" key="4">
    <source>
        <dbReference type="EMBL" id="WEK15009.1"/>
    </source>
</evidence>
<dbReference type="EMBL" id="CP119321">
    <property type="protein sequence ID" value="WEK15009.1"/>
    <property type="molecule type" value="Genomic_DNA"/>
</dbReference>
<dbReference type="Proteomes" id="UP001213972">
    <property type="component" value="Chromosome"/>
</dbReference>